<dbReference type="PANTHER" id="PTHR47966:SF65">
    <property type="entry name" value="ASPARTIC-TYPE ENDOPEPTIDASE"/>
    <property type="match status" value="1"/>
</dbReference>
<dbReference type="InterPro" id="IPR001969">
    <property type="entry name" value="Aspartic_peptidase_AS"/>
</dbReference>
<organism evidence="8 9">
    <name type="scientific">Podospora didyma</name>
    <dbReference type="NCBI Taxonomy" id="330526"/>
    <lineage>
        <taxon>Eukaryota</taxon>
        <taxon>Fungi</taxon>
        <taxon>Dikarya</taxon>
        <taxon>Ascomycota</taxon>
        <taxon>Pezizomycotina</taxon>
        <taxon>Sordariomycetes</taxon>
        <taxon>Sordariomycetidae</taxon>
        <taxon>Sordariales</taxon>
        <taxon>Podosporaceae</taxon>
        <taxon>Podospora</taxon>
    </lineage>
</organism>
<keyword evidence="6" id="KW-0732">Signal</keyword>
<dbReference type="PROSITE" id="PS51767">
    <property type="entry name" value="PEPTIDASE_A1"/>
    <property type="match status" value="1"/>
</dbReference>
<feature type="region of interest" description="Disordered" evidence="5">
    <location>
        <begin position="571"/>
        <end position="662"/>
    </location>
</feature>
<reference evidence="8" key="2">
    <citation type="submission" date="2023-06" db="EMBL/GenBank/DDBJ databases">
        <authorList>
            <consortium name="Lawrence Berkeley National Laboratory"/>
            <person name="Haridas S."/>
            <person name="Hensen N."/>
            <person name="Bonometti L."/>
            <person name="Westerberg I."/>
            <person name="Brannstrom I.O."/>
            <person name="Guillou S."/>
            <person name="Cros-Aarteil S."/>
            <person name="Calhoun S."/>
            <person name="Kuo A."/>
            <person name="Mondo S."/>
            <person name="Pangilinan J."/>
            <person name="Riley R."/>
            <person name="LaButti K."/>
            <person name="Andreopoulos B."/>
            <person name="Lipzen A."/>
            <person name="Chen C."/>
            <person name="Yanf M."/>
            <person name="Daum C."/>
            <person name="Ng V."/>
            <person name="Clum A."/>
            <person name="Steindorff A."/>
            <person name="Ohm R."/>
            <person name="Martin F."/>
            <person name="Silar P."/>
            <person name="Natvig D."/>
            <person name="Lalanne C."/>
            <person name="Gautier V."/>
            <person name="Ament-velasquez S.L."/>
            <person name="Kruys A."/>
            <person name="Hutchinson M.I."/>
            <person name="Powell A.J."/>
            <person name="Barry K."/>
            <person name="Miller A.N."/>
            <person name="Grigoriev I.V."/>
            <person name="Debuchy R."/>
            <person name="Gladieux P."/>
            <person name="Thoren M.H."/>
            <person name="Johannesson H."/>
        </authorList>
    </citation>
    <scope>NUCLEOTIDE SEQUENCE</scope>
    <source>
        <strain evidence="8">CBS 232.78</strain>
    </source>
</reference>
<feature type="compositionally biased region" description="Low complexity" evidence="5">
    <location>
        <begin position="641"/>
        <end position="662"/>
    </location>
</feature>
<feature type="compositionally biased region" description="Low complexity" evidence="5">
    <location>
        <begin position="571"/>
        <end position="624"/>
    </location>
</feature>
<keyword evidence="9" id="KW-1185">Reference proteome</keyword>
<dbReference type="AlphaFoldDB" id="A0AAE0NQ49"/>
<feature type="region of interest" description="Disordered" evidence="5">
    <location>
        <begin position="707"/>
        <end position="752"/>
    </location>
</feature>
<feature type="domain" description="Peptidase A1" evidence="7">
    <location>
        <begin position="104"/>
        <end position="449"/>
    </location>
</feature>
<dbReference type="InterPro" id="IPR021109">
    <property type="entry name" value="Peptidase_aspartic_dom_sf"/>
</dbReference>
<feature type="region of interest" description="Disordered" evidence="5">
    <location>
        <begin position="767"/>
        <end position="803"/>
    </location>
</feature>
<evidence type="ECO:0000256" key="4">
    <source>
        <dbReference type="RuleBase" id="RU000454"/>
    </source>
</evidence>
<dbReference type="PRINTS" id="PR00792">
    <property type="entry name" value="PEPSIN"/>
</dbReference>
<dbReference type="PANTHER" id="PTHR47966">
    <property type="entry name" value="BETA-SITE APP-CLEAVING ENZYME, ISOFORM A-RELATED"/>
    <property type="match status" value="1"/>
</dbReference>
<evidence type="ECO:0000256" key="6">
    <source>
        <dbReference type="SAM" id="SignalP"/>
    </source>
</evidence>
<evidence type="ECO:0000256" key="2">
    <source>
        <dbReference type="ARBA" id="ARBA00022750"/>
    </source>
</evidence>
<keyword evidence="4" id="KW-0378">Hydrolase</keyword>
<keyword evidence="2 4" id="KW-0064">Aspartyl protease</keyword>
<feature type="compositionally biased region" description="Low complexity" evidence="5">
    <location>
        <begin position="772"/>
        <end position="785"/>
    </location>
</feature>
<feature type="active site" evidence="3">
    <location>
        <position position="336"/>
    </location>
</feature>
<comment type="similarity">
    <text evidence="1 4">Belongs to the peptidase A1 family.</text>
</comment>
<feature type="region of interest" description="Disordered" evidence="5">
    <location>
        <begin position="54"/>
        <end position="88"/>
    </location>
</feature>
<dbReference type="GO" id="GO:0004190">
    <property type="term" value="F:aspartic-type endopeptidase activity"/>
    <property type="evidence" value="ECO:0007669"/>
    <property type="project" value="UniProtKB-KW"/>
</dbReference>
<name>A0AAE0NQ49_9PEZI</name>
<feature type="compositionally biased region" description="Low complexity" evidence="5">
    <location>
        <begin position="709"/>
        <end position="728"/>
    </location>
</feature>
<dbReference type="InterPro" id="IPR001461">
    <property type="entry name" value="Aspartic_peptidase_A1"/>
</dbReference>
<feature type="compositionally biased region" description="Polar residues" evidence="5">
    <location>
        <begin position="629"/>
        <end position="640"/>
    </location>
</feature>
<dbReference type="Proteomes" id="UP001285441">
    <property type="component" value="Unassembled WGS sequence"/>
</dbReference>
<feature type="compositionally biased region" description="Low complexity" evidence="5">
    <location>
        <begin position="736"/>
        <end position="751"/>
    </location>
</feature>
<dbReference type="EMBL" id="JAULSW010000004">
    <property type="protein sequence ID" value="KAK3385618.1"/>
    <property type="molecule type" value="Genomic_DNA"/>
</dbReference>
<reference evidence="8" key="1">
    <citation type="journal article" date="2023" name="Mol. Phylogenet. Evol.">
        <title>Genome-scale phylogeny and comparative genomics of the fungal order Sordariales.</title>
        <authorList>
            <person name="Hensen N."/>
            <person name="Bonometti L."/>
            <person name="Westerberg I."/>
            <person name="Brannstrom I.O."/>
            <person name="Guillou S."/>
            <person name="Cros-Aarteil S."/>
            <person name="Calhoun S."/>
            <person name="Haridas S."/>
            <person name="Kuo A."/>
            <person name="Mondo S."/>
            <person name="Pangilinan J."/>
            <person name="Riley R."/>
            <person name="LaButti K."/>
            <person name="Andreopoulos B."/>
            <person name="Lipzen A."/>
            <person name="Chen C."/>
            <person name="Yan M."/>
            <person name="Daum C."/>
            <person name="Ng V."/>
            <person name="Clum A."/>
            <person name="Steindorff A."/>
            <person name="Ohm R.A."/>
            <person name="Martin F."/>
            <person name="Silar P."/>
            <person name="Natvig D.O."/>
            <person name="Lalanne C."/>
            <person name="Gautier V."/>
            <person name="Ament-Velasquez S.L."/>
            <person name="Kruys A."/>
            <person name="Hutchinson M.I."/>
            <person name="Powell A.J."/>
            <person name="Barry K."/>
            <person name="Miller A.N."/>
            <person name="Grigoriev I.V."/>
            <person name="Debuchy R."/>
            <person name="Gladieux P."/>
            <person name="Hiltunen Thoren M."/>
            <person name="Johannesson H."/>
        </authorList>
    </citation>
    <scope>NUCLEOTIDE SEQUENCE</scope>
    <source>
        <strain evidence="8">CBS 232.78</strain>
    </source>
</reference>
<feature type="chain" id="PRO_5042203798" evidence="6">
    <location>
        <begin position="17"/>
        <end position="881"/>
    </location>
</feature>
<dbReference type="Gene3D" id="2.40.70.10">
    <property type="entry name" value="Acid Proteases"/>
    <property type="match status" value="2"/>
</dbReference>
<dbReference type="SUPFAM" id="SSF50630">
    <property type="entry name" value="Acid proteases"/>
    <property type="match status" value="1"/>
</dbReference>
<evidence type="ECO:0000313" key="9">
    <source>
        <dbReference type="Proteomes" id="UP001285441"/>
    </source>
</evidence>
<feature type="compositionally biased region" description="Low complexity" evidence="5">
    <location>
        <begin position="68"/>
        <end position="88"/>
    </location>
</feature>
<feature type="signal peptide" evidence="6">
    <location>
        <begin position="1"/>
        <end position="16"/>
    </location>
</feature>
<keyword evidence="4" id="KW-0645">Protease</keyword>
<dbReference type="GO" id="GO:0006508">
    <property type="term" value="P:proteolysis"/>
    <property type="evidence" value="ECO:0007669"/>
    <property type="project" value="UniProtKB-KW"/>
</dbReference>
<dbReference type="Pfam" id="PF00026">
    <property type="entry name" value="Asp"/>
    <property type="match status" value="1"/>
</dbReference>
<accession>A0AAE0NQ49</accession>
<proteinExistence type="inferred from homology"/>
<evidence type="ECO:0000259" key="7">
    <source>
        <dbReference type="PROSITE" id="PS51767"/>
    </source>
</evidence>
<protein>
    <submittedName>
        <fullName evidence="8">Aspartic peptidase domain-containing protein</fullName>
    </submittedName>
</protein>
<evidence type="ECO:0000256" key="1">
    <source>
        <dbReference type="ARBA" id="ARBA00007447"/>
    </source>
</evidence>
<dbReference type="InterPro" id="IPR033121">
    <property type="entry name" value="PEPTIDASE_A1"/>
</dbReference>
<evidence type="ECO:0000313" key="8">
    <source>
        <dbReference type="EMBL" id="KAK3385618.1"/>
    </source>
</evidence>
<comment type="caution">
    <text evidence="8">The sequence shown here is derived from an EMBL/GenBank/DDBJ whole genome shotgun (WGS) entry which is preliminary data.</text>
</comment>
<dbReference type="PROSITE" id="PS00141">
    <property type="entry name" value="ASP_PROTEASE"/>
    <property type="match status" value="1"/>
</dbReference>
<evidence type="ECO:0000256" key="3">
    <source>
        <dbReference type="PIRSR" id="PIRSR601461-1"/>
    </source>
</evidence>
<gene>
    <name evidence="8" type="ORF">B0H63DRAFT_433372</name>
</gene>
<feature type="active site" evidence="3">
    <location>
        <position position="122"/>
    </location>
</feature>
<sequence>MVHILLVSLYALSALALPGKVSPDVWPHDIFPGEEDSVQFEKVLRLPVTRRAPSYHKNPSPVGRFRITDTSPAPPTTSISTSSTKSTPLPGQANLIPYLGNVAYGVKVWIGSPPQAVTLDIDTGSSETWVDPMCSSVAMYGIEEYEKLCHALGMWLPEQSTSAIDINETCPEKWISYGSGGVQIRYYKDLIDFVDPYTWATSPPFNFNTPVQFGMAVWSDGIVSGIMGVGFGVGYNQNYSGFIDSMHEQGLIQDKDLSIALGSIDDQGGEVVFGGLDLAKFRGPLHEIHMSRQFPVEVDGYYRYWLNVTSVGITQPGSCLTIPLTPPDFEERFLPDTGTTLTYVPQEVFDGILDHFPDAEYQMGVGYVVDCSHAHEDGTIDFGFGDFSIHVAYRDFIMEMARETLTENNQTVCMLGAIPSPSYFYILGDTFLRSAYLVFRQQEHKIYIGQYENCGLEPNVVSTHGRKLNHLNGDCGNNGDSTTSSDCSSTTDTLTSLVSDSYGVSKYSKTYTATFGTSLSEFTIEYTTHVTPTPVTPKPLTWVTYTSVITTEITWTSAIFSESSSITEISTDSWWSTSSPESTTTTEDSSLSSVTPFSSSTWEATPTEPATLTETDTKTETVTVPMPETDSTAITFSTSLPPWSEETSPFPSSSMPTPTTTEEWSSTTAEEATSLITIPVQVSETVIVQQESTTWTVIDGVTVEPALPTDSTLTSEVTTSSTSTSTKKSATKTTKKSITTTTTTSSSSTTSNADGYVTSWLWGPSSDPAFPDPSTSVSASTSPSPRGGDHAEAQLSQSDTGGNIRRESACDPRMNCPLHAMQEPDMLPRAKAACREAIETAEAWGREITAEDLPADIVAARCPPEEDIDEKFRVACLCFFG</sequence>
<evidence type="ECO:0000256" key="5">
    <source>
        <dbReference type="SAM" id="MobiDB-lite"/>
    </source>
</evidence>